<dbReference type="Proteomes" id="UP000184497">
    <property type="component" value="Unassembled WGS sequence"/>
</dbReference>
<evidence type="ECO:0008006" key="4">
    <source>
        <dbReference type="Google" id="ProtNLM"/>
    </source>
</evidence>
<keyword evidence="3" id="KW-1185">Reference proteome</keyword>
<proteinExistence type="predicted"/>
<evidence type="ECO:0000313" key="3">
    <source>
        <dbReference type="Proteomes" id="UP000184497"/>
    </source>
</evidence>
<dbReference type="PROSITE" id="PS51257">
    <property type="entry name" value="PROKAR_LIPOPROTEIN"/>
    <property type="match status" value="1"/>
</dbReference>
<evidence type="ECO:0000313" key="2">
    <source>
        <dbReference type="EMBL" id="SHK42520.1"/>
    </source>
</evidence>
<name>A0A1M6SCR3_9GAMM</name>
<dbReference type="SUPFAM" id="SSF56935">
    <property type="entry name" value="Porins"/>
    <property type="match status" value="1"/>
</dbReference>
<dbReference type="AlphaFoldDB" id="A0A1M6SCR3"/>
<dbReference type="STRING" id="564117.SAMN05216369_1984"/>
<protein>
    <recommendedName>
        <fullName evidence="4">DUF3570 domain-containing protein</fullName>
    </recommendedName>
</protein>
<evidence type="ECO:0000256" key="1">
    <source>
        <dbReference type="SAM" id="SignalP"/>
    </source>
</evidence>
<organism evidence="2 3">
    <name type="scientific">Marinobacter antarcticus</name>
    <dbReference type="NCBI Taxonomy" id="564117"/>
    <lineage>
        <taxon>Bacteria</taxon>
        <taxon>Pseudomonadati</taxon>
        <taxon>Pseudomonadota</taxon>
        <taxon>Gammaproteobacteria</taxon>
        <taxon>Pseudomonadales</taxon>
        <taxon>Marinobacteraceae</taxon>
        <taxon>Marinobacter</taxon>
    </lineage>
</organism>
<accession>A0A1M6SCR3</accession>
<dbReference type="Pfam" id="PF12094">
    <property type="entry name" value="DUF3570"/>
    <property type="match status" value="1"/>
</dbReference>
<feature type="chain" id="PRO_5012725941" description="DUF3570 domain-containing protein" evidence="1">
    <location>
        <begin position="39"/>
        <end position="396"/>
    </location>
</feature>
<feature type="signal peptide" evidence="1">
    <location>
        <begin position="1"/>
        <end position="38"/>
    </location>
</feature>
<gene>
    <name evidence="2" type="ORF">SAMN05216369_1984</name>
</gene>
<dbReference type="InterPro" id="IPR021953">
    <property type="entry name" value="DUF3570"/>
</dbReference>
<keyword evidence="1" id="KW-0732">Signal</keyword>
<dbReference type="EMBL" id="FRAQ01000001">
    <property type="protein sequence ID" value="SHK42520.1"/>
    <property type="molecule type" value="Genomic_DNA"/>
</dbReference>
<reference evidence="3" key="1">
    <citation type="submission" date="2016-11" db="EMBL/GenBank/DDBJ databases">
        <authorList>
            <person name="Varghese N."/>
            <person name="Submissions S."/>
        </authorList>
    </citation>
    <scope>NUCLEOTIDE SEQUENCE [LARGE SCALE GENOMIC DNA]</scope>
    <source>
        <strain evidence="3">CGMCC 1.10835</strain>
    </source>
</reference>
<sequence>MERKAAREVVVDVTDRRRLARMLWAFLTMMVSCSFAQAATLPVDSVDVLYHRYDGGGMVIDGPVVLARKSVGPQVSVSGQYYVDMVSAASVDVLATASAYTEERTEYTVGVDYLYERAIMSLGFTNSSENDYEANTVYFTVSQDFFGGMSTVTLGYAGGWDEVGKIGNDNFSEDADRRNFQLGLSQVLTRNMLVGLDLEVVTDEGFLQNPYRQNRYLDPDDATSFLYQPERYPETRTSTSVAARAIYHLPYRASIRGEYRHFSDTWGINAQTVELGYVHALNERWTLEGSVRYYRQSEADFYSDLFPYENSQTHLARDKEMSSLSGTTLGTGAVYEWKQTSLPGIKRVQFSLLLDWLNFDYDNFRDVTASGSYLPGEEPLYSFDALVTRASVILEY</sequence>